<dbReference type="OrthoDB" id="10567772at2759"/>
<keyword evidence="3" id="KW-1185">Reference proteome</keyword>
<protein>
    <submittedName>
        <fullName evidence="2">Uncharacterized protein</fullName>
    </submittedName>
</protein>
<feature type="compositionally biased region" description="Basic residues" evidence="1">
    <location>
        <begin position="535"/>
        <end position="552"/>
    </location>
</feature>
<evidence type="ECO:0000313" key="2">
    <source>
        <dbReference type="EMBL" id="TNV82332.1"/>
    </source>
</evidence>
<gene>
    <name evidence="2" type="ORF">FGO68_gene12938</name>
</gene>
<organism evidence="2 3">
    <name type="scientific">Halteria grandinella</name>
    <dbReference type="NCBI Taxonomy" id="5974"/>
    <lineage>
        <taxon>Eukaryota</taxon>
        <taxon>Sar</taxon>
        <taxon>Alveolata</taxon>
        <taxon>Ciliophora</taxon>
        <taxon>Intramacronucleata</taxon>
        <taxon>Spirotrichea</taxon>
        <taxon>Stichotrichia</taxon>
        <taxon>Sporadotrichida</taxon>
        <taxon>Halteriidae</taxon>
        <taxon>Halteria</taxon>
    </lineage>
</organism>
<name>A0A8J8NVC7_HALGN</name>
<feature type="compositionally biased region" description="Acidic residues" evidence="1">
    <location>
        <begin position="585"/>
        <end position="594"/>
    </location>
</feature>
<dbReference type="Proteomes" id="UP000785679">
    <property type="component" value="Unassembled WGS sequence"/>
</dbReference>
<comment type="caution">
    <text evidence="2">The sequence shown here is derived from an EMBL/GenBank/DDBJ whole genome shotgun (WGS) entry which is preliminary data.</text>
</comment>
<feature type="compositionally biased region" description="Basic and acidic residues" evidence="1">
    <location>
        <begin position="553"/>
        <end position="566"/>
    </location>
</feature>
<evidence type="ECO:0000256" key="1">
    <source>
        <dbReference type="SAM" id="MobiDB-lite"/>
    </source>
</evidence>
<evidence type="ECO:0000313" key="3">
    <source>
        <dbReference type="Proteomes" id="UP000785679"/>
    </source>
</evidence>
<accession>A0A8J8NVC7</accession>
<dbReference type="EMBL" id="RRYP01005086">
    <property type="protein sequence ID" value="TNV82332.1"/>
    <property type="molecule type" value="Genomic_DNA"/>
</dbReference>
<dbReference type="AlphaFoldDB" id="A0A8J8NVC7"/>
<feature type="region of interest" description="Disordered" evidence="1">
    <location>
        <begin position="446"/>
        <end position="594"/>
    </location>
</feature>
<proteinExistence type="predicted"/>
<reference evidence="2" key="1">
    <citation type="submission" date="2019-06" db="EMBL/GenBank/DDBJ databases">
        <authorList>
            <person name="Zheng W."/>
        </authorList>
    </citation>
    <scope>NUCLEOTIDE SEQUENCE</scope>
    <source>
        <strain evidence="2">QDHG01</strain>
    </source>
</reference>
<sequence>MGFRPRAPAQFQQQNANVQQIKLEQAAQLFQQQQRIAAQQSIIDESKAESLIEITLIVDYQSDPLQARTNIPSSEEKFSFTRREINFDLDTLIDTICLIKNIARGEDLRLVLAPDFIVLDLDCIENGDRVILKSANRVMPIGHHREQQSLQLVKSQQDLARNFVMVKHEAPGFMPSRGVGRPPSRGRALNQFMLRQPPHMSPVTHIGNIPQPCSIPQNTIENGFAGQGYIGQFGLLVHPPNARRSRFGRRGRPRGGFMGNFPNPYEGFEMQDPNSMQIGINPMDDPFKNTYYFSIKQATSGELPIERENLVETIGFDDFKFLCSSRDELIHVFKSIAAKKGFKAIIPFTDRNNRMSTSTTFCCSLAGQSIRKKSTNCPFKVTYVKNINDQFYTILPNFFQFHNHGLPIEEYFKNMMNAVKEPNQEEQEAQKLEKEREQILSKLLKKKDNENNKKHHHHHYSSSSSSSSQESKRDSTPDRGSATAVIKGSSHKKRKSGQQNHDASDNEIVGFPSTNNNAQGGGSKWKSKDKDKDEKKKKKDKKKKKKKAKKEKKHADKSDDDRRGEHAQGGLSAAIKQDRQNQSSQEEEVILFDN</sequence>